<feature type="signal peptide" evidence="1">
    <location>
        <begin position="1"/>
        <end position="21"/>
    </location>
</feature>
<accession>A0A0M3HUV2</accession>
<evidence type="ECO:0000313" key="2">
    <source>
        <dbReference type="Proteomes" id="UP000036681"/>
    </source>
</evidence>
<dbReference type="AlphaFoldDB" id="A0A0M3HUV2"/>
<feature type="chain" id="PRO_5005656611" evidence="1">
    <location>
        <begin position="22"/>
        <end position="87"/>
    </location>
</feature>
<dbReference type="Proteomes" id="UP000036681">
    <property type="component" value="Unplaced"/>
</dbReference>
<organism evidence="2 3">
    <name type="scientific">Ascaris lumbricoides</name>
    <name type="common">Giant roundworm</name>
    <dbReference type="NCBI Taxonomy" id="6252"/>
    <lineage>
        <taxon>Eukaryota</taxon>
        <taxon>Metazoa</taxon>
        <taxon>Ecdysozoa</taxon>
        <taxon>Nematoda</taxon>
        <taxon>Chromadorea</taxon>
        <taxon>Rhabditida</taxon>
        <taxon>Spirurina</taxon>
        <taxon>Ascaridomorpha</taxon>
        <taxon>Ascaridoidea</taxon>
        <taxon>Ascarididae</taxon>
        <taxon>Ascaris</taxon>
    </lineage>
</organism>
<name>A0A0M3HUV2_ASCLU</name>
<keyword evidence="2" id="KW-1185">Reference proteome</keyword>
<keyword evidence="1" id="KW-0732">Signal</keyword>
<dbReference type="WBParaSite" id="ALUE_0000662701-mRNA-1">
    <property type="protein sequence ID" value="ALUE_0000662701-mRNA-1"/>
    <property type="gene ID" value="ALUE_0000662701"/>
</dbReference>
<evidence type="ECO:0000256" key="1">
    <source>
        <dbReference type="SAM" id="SignalP"/>
    </source>
</evidence>
<reference evidence="3" key="1">
    <citation type="submission" date="2017-02" db="UniProtKB">
        <authorList>
            <consortium name="WormBaseParasite"/>
        </authorList>
    </citation>
    <scope>IDENTIFICATION</scope>
</reference>
<sequence>MRMPQVRIIAVSLVLLVLVDALPSLQYPYYSIQQLQPRYRKSSSANQPHDSMVQPFIRFRKALSNGFHSWFDEVTPSLAYLYAESRN</sequence>
<proteinExistence type="predicted"/>
<protein>
    <submittedName>
        <fullName evidence="3">Secreted protein</fullName>
    </submittedName>
</protein>
<evidence type="ECO:0000313" key="3">
    <source>
        <dbReference type="WBParaSite" id="ALUE_0000662701-mRNA-1"/>
    </source>
</evidence>